<dbReference type="EMBL" id="GGEC01080078">
    <property type="protein sequence ID" value="MBX60562.1"/>
    <property type="molecule type" value="Transcribed_RNA"/>
</dbReference>
<evidence type="ECO:0000256" key="1">
    <source>
        <dbReference type="SAM" id="MobiDB-lite"/>
    </source>
</evidence>
<proteinExistence type="predicted"/>
<reference evidence="2" key="1">
    <citation type="submission" date="2018-02" db="EMBL/GenBank/DDBJ databases">
        <title>Rhizophora mucronata_Transcriptome.</title>
        <authorList>
            <person name="Meera S.P."/>
            <person name="Sreeshan A."/>
            <person name="Augustine A."/>
        </authorList>
    </citation>
    <scope>NUCLEOTIDE SEQUENCE</scope>
    <source>
        <tissue evidence="2">Leaf</tissue>
    </source>
</reference>
<organism evidence="2">
    <name type="scientific">Rhizophora mucronata</name>
    <name type="common">Asiatic mangrove</name>
    <dbReference type="NCBI Taxonomy" id="61149"/>
    <lineage>
        <taxon>Eukaryota</taxon>
        <taxon>Viridiplantae</taxon>
        <taxon>Streptophyta</taxon>
        <taxon>Embryophyta</taxon>
        <taxon>Tracheophyta</taxon>
        <taxon>Spermatophyta</taxon>
        <taxon>Magnoliopsida</taxon>
        <taxon>eudicotyledons</taxon>
        <taxon>Gunneridae</taxon>
        <taxon>Pentapetalae</taxon>
        <taxon>rosids</taxon>
        <taxon>fabids</taxon>
        <taxon>Malpighiales</taxon>
        <taxon>Rhizophoraceae</taxon>
        <taxon>Rhizophora</taxon>
    </lineage>
</organism>
<feature type="compositionally biased region" description="Basic residues" evidence="1">
    <location>
        <begin position="1"/>
        <end position="10"/>
    </location>
</feature>
<dbReference type="AlphaFoldDB" id="A0A2P2Q0S3"/>
<accession>A0A2P2Q0S3</accession>
<evidence type="ECO:0000313" key="2">
    <source>
        <dbReference type="EMBL" id="MBX60562.1"/>
    </source>
</evidence>
<name>A0A2P2Q0S3_RHIMU</name>
<protein>
    <submittedName>
        <fullName evidence="2">Uncharacterized protein</fullName>
    </submittedName>
</protein>
<feature type="region of interest" description="Disordered" evidence="1">
    <location>
        <begin position="1"/>
        <end position="26"/>
    </location>
</feature>
<sequence length="48" mass="5671">MQPKHGKRKKITESNSTFRIQYGQSRMRNKPLESTGGIFDFLFKRLLV</sequence>
<feature type="compositionally biased region" description="Polar residues" evidence="1">
    <location>
        <begin position="13"/>
        <end position="26"/>
    </location>
</feature>